<dbReference type="AlphaFoldDB" id="A0A8J3PHD3"/>
<keyword evidence="1" id="KW-0472">Membrane</keyword>
<sequence>MYQYVDVHHYTAAMETLTAILPLAGVVIGAVATYLVTTATERSRWQRAQDVRWDERRLTAYIAFGEASKRIYSVAFRIAAHHGFHNRGDPLTPEDGLPLLSAAIADRAVSWEALLLLGGSGALESAREWHRVLRVPVSYVRGEATDPQAWQAAERAVDLARDAFYMAARDDLGVPDFTVSAHLR</sequence>
<evidence type="ECO:0000313" key="2">
    <source>
        <dbReference type="EMBL" id="GIG17207.1"/>
    </source>
</evidence>
<evidence type="ECO:0008006" key="4">
    <source>
        <dbReference type="Google" id="ProtNLM"/>
    </source>
</evidence>
<reference evidence="2" key="1">
    <citation type="submission" date="2021-01" db="EMBL/GenBank/DDBJ databases">
        <title>Whole genome shotgun sequence of Catellatospora methionotrophica NBRC 14553.</title>
        <authorList>
            <person name="Komaki H."/>
            <person name="Tamura T."/>
        </authorList>
    </citation>
    <scope>NUCLEOTIDE SEQUENCE</scope>
    <source>
        <strain evidence="2">NBRC 14553</strain>
    </source>
</reference>
<keyword evidence="3" id="KW-1185">Reference proteome</keyword>
<evidence type="ECO:0000256" key="1">
    <source>
        <dbReference type="SAM" id="Phobius"/>
    </source>
</evidence>
<dbReference type="EMBL" id="BONJ01000030">
    <property type="protein sequence ID" value="GIG17207.1"/>
    <property type="molecule type" value="Genomic_DNA"/>
</dbReference>
<comment type="caution">
    <text evidence="2">The sequence shown here is derived from an EMBL/GenBank/DDBJ whole genome shotgun (WGS) entry which is preliminary data.</text>
</comment>
<gene>
    <name evidence="2" type="ORF">Cme02nite_55390</name>
</gene>
<accession>A0A8J3PHD3</accession>
<name>A0A8J3PHD3_9ACTN</name>
<feature type="transmembrane region" description="Helical" evidence="1">
    <location>
        <begin position="20"/>
        <end position="37"/>
    </location>
</feature>
<protein>
    <recommendedName>
        <fullName evidence="4">Secreted protein</fullName>
    </recommendedName>
</protein>
<organism evidence="2 3">
    <name type="scientific">Catellatospora methionotrophica</name>
    <dbReference type="NCBI Taxonomy" id="121620"/>
    <lineage>
        <taxon>Bacteria</taxon>
        <taxon>Bacillati</taxon>
        <taxon>Actinomycetota</taxon>
        <taxon>Actinomycetes</taxon>
        <taxon>Micromonosporales</taxon>
        <taxon>Micromonosporaceae</taxon>
        <taxon>Catellatospora</taxon>
    </lineage>
</organism>
<keyword evidence="1" id="KW-1133">Transmembrane helix</keyword>
<proteinExistence type="predicted"/>
<dbReference type="Proteomes" id="UP000660339">
    <property type="component" value="Unassembled WGS sequence"/>
</dbReference>
<evidence type="ECO:0000313" key="3">
    <source>
        <dbReference type="Proteomes" id="UP000660339"/>
    </source>
</evidence>
<keyword evidence="1" id="KW-0812">Transmembrane</keyword>